<feature type="transmembrane region" description="Helical" evidence="8">
    <location>
        <begin position="44"/>
        <end position="64"/>
    </location>
</feature>
<feature type="transmembrane region" description="Helical" evidence="8">
    <location>
        <begin position="316"/>
        <end position="342"/>
    </location>
</feature>
<feature type="transmembrane region" description="Helical" evidence="8">
    <location>
        <begin position="123"/>
        <end position="145"/>
    </location>
</feature>
<keyword evidence="6 8" id="KW-0472">Membrane</keyword>
<evidence type="ECO:0000256" key="3">
    <source>
        <dbReference type="ARBA" id="ARBA00022448"/>
    </source>
</evidence>
<accession>A0A1X4XYU3</accession>
<dbReference type="EMBL" id="MDSU01000011">
    <property type="protein sequence ID" value="OSS42688.1"/>
    <property type="molecule type" value="Genomic_DNA"/>
</dbReference>
<dbReference type="OrthoDB" id="9764416at2"/>
<dbReference type="CDD" id="cd10322">
    <property type="entry name" value="SLC5sbd"/>
    <property type="match status" value="1"/>
</dbReference>
<evidence type="ECO:0000256" key="4">
    <source>
        <dbReference type="ARBA" id="ARBA00022692"/>
    </source>
</evidence>
<evidence type="ECO:0000313" key="9">
    <source>
        <dbReference type="EMBL" id="OSS42688.1"/>
    </source>
</evidence>
<name>A0A1X4XYU3_9BACT</name>
<evidence type="ECO:0000256" key="8">
    <source>
        <dbReference type="SAM" id="Phobius"/>
    </source>
</evidence>
<dbReference type="Proteomes" id="UP000194141">
    <property type="component" value="Unassembled WGS sequence"/>
</dbReference>
<sequence>MNVLELAIMLIFIIIVGIVGFYASKFKPSLTNDITEWSLGGRHFGTFIVWFLIGGDVYTAYTLIAVPGLAYGAGVLALFATSYVIMTYPIVFLTMPRLWNAAKRHGFITAGDYVEKVFDSKTLALIVGIVGILAELPYIGLQIFGMNFMLSVTHVPSNITIIISLLLVMGFTIFNGLRAPALTAFIKDFFVWVMVLFLIVYIPIHYFGSIGHMFSWFNQHYPKKSVLSPAQISVFGTLAFGSAAALFLYPHAITGVYSSKSANTVRKNAIVLPIYNIMLLLITLLGFAALFVVPGLKNPNMAFPMLISKTFGPIPTALIGAIIILGSMIPASIMSIASANLFTRNIYKNLINPNISDSTERIISKVSVAVIILLALYLSLAMSPSFIITLQLMAGSWIVQLFPLVFLPLFTNRVSKIPAGVATIAGILLTTYILYLGHFKLAVYKGIWVGLYGLAIEVVVLLALTFLFKPMSNISLDDYLDS</sequence>
<keyword evidence="3" id="KW-0813">Transport</keyword>
<keyword evidence="10" id="KW-1185">Reference proteome</keyword>
<feature type="transmembrane region" description="Helical" evidence="8">
    <location>
        <begin position="6"/>
        <end position="23"/>
    </location>
</feature>
<gene>
    <name evidence="9" type="ORF">DESAMIL20_571</name>
</gene>
<dbReference type="AlphaFoldDB" id="A0A1X4XYU3"/>
<comment type="caution">
    <text evidence="9">The sequence shown here is derived from an EMBL/GenBank/DDBJ whole genome shotgun (WGS) entry which is preliminary data.</text>
</comment>
<dbReference type="Pfam" id="PF00474">
    <property type="entry name" value="SSF"/>
    <property type="match status" value="1"/>
</dbReference>
<dbReference type="Gene3D" id="1.20.1730.10">
    <property type="entry name" value="Sodium/glucose cotransporter"/>
    <property type="match status" value="1"/>
</dbReference>
<feature type="transmembrane region" description="Helical" evidence="8">
    <location>
        <begin position="189"/>
        <end position="208"/>
    </location>
</feature>
<dbReference type="PANTHER" id="PTHR48086:SF8">
    <property type="entry name" value="MONOCARBOXYLIC ACID PERMEASE"/>
    <property type="match status" value="1"/>
</dbReference>
<feature type="transmembrane region" description="Helical" evidence="8">
    <location>
        <begin position="447"/>
        <end position="468"/>
    </location>
</feature>
<feature type="transmembrane region" description="Helical" evidence="8">
    <location>
        <begin position="70"/>
        <end position="95"/>
    </location>
</feature>
<reference evidence="9 10" key="1">
    <citation type="journal article" date="2017" name="Front. Microbiol.">
        <title>Genome Sequence of Desulfurella amilsii Strain TR1 and Comparative Genomics of Desulfurellaceae Family.</title>
        <authorList>
            <person name="Florentino A.P."/>
            <person name="Stams A.J."/>
            <person name="Sanchez-Andrea I."/>
        </authorList>
    </citation>
    <scope>NUCLEOTIDE SEQUENCE [LARGE SCALE GENOMIC DNA]</scope>
    <source>
        <strain evidence="9 10">TR1</strain>
    </source>
</reference>
<evidence type="ECO:0000256" key="1">
    <source>
        <dbReference type="ARBA" id="ARBA00004141"/>
    </source>
</evidence>
<feature type="transmembrane region" description="Helical" evidence="8">
    <location>
        <begin position="157"/>
        <end position="177"/>
    </location>
</feature>
<comment type="similarity">
    <text evidence="2 7">Belongs to the sodium:solute symporter (SSF) (TC 2.A.21) family.</text>
</comment>
<keyword evidence="4 8" id="KW-0812">Transmembrane</keyword>
<dbReference type="GO" id="GO:0005886">
    <property type="term" value="C:plasma membrane"/>
    <property type="evidence" value="ECO:0007669"/>
    <property type="project" value="TreeGrafter"/>
</dbReference>
<keyword evidence="5 8" id="KW-1133">Transmembrane helix</keyword>
<feature type="transmembrane region" description="Helical" evidence="8">
    <location>
        <begin position="362"/>
        <end position="380"/>
    </location>
</feature>
<organism evidence="9 10">
    <name type="scientific">Desulfurella amilsii</name>
    <dbReference type="NCBI Taxonomy" id="1562698"/>
    <lineage>
        <taxon>Bacteria</taxon>
        <taxon>Pseudomonadati</taxon>
        <taxon>Campylobacterota</taxon>
        <taxon>Desulfurellia</taxon>
        <taxon>Desulfurellales</taxon>
        <taxon>Desulfurellaceae</taxon>
        <taxon>Desulfurella</taxon>
    </lineage>
</organism>
<proteinExistence type="inferred from homology"/>
<dbReference type="PANTHER" id="PTHR48086">
    <property type="entry name" value="SODIUM/PROLINE SYMPORTER-RELATED"/>
    <property type="match status" value="1"/>
</dbReference>
<dbReference type="InterPro" id="IPR001734">
    <property type="entry name" value="Na/solute_symporter"/>
</dbReference>
<dbReference type="InterPro" id="IPR050277">
    <property type="entry name" value="Sodium:Solute_Symporter"/>
</dbReference>
<evidence type="ECO:0000256" key="6">
    <source>
        <dbReference type="ARBA" id="ARBA00023136"/>
    </source>
</evidence>
<dbReference type="PROSITE" id="PS50283">
    <property type="entry name" value="NA_SOLUT_SYMP_3"/>
    <property type="match status" value="1"/>
</dbReference>
<dbReference type="STRING" id="1562698.DESAMIL20_571"/>
<dbReference type="GO" id="GO:0022857">
    <property type="term" value="F:transmembrane transporter activity"/>
    <property type="evidence" value="ECO:0007669"/>
    <property type="project" value="InterPro"/>
</dbReference>
<evidence type="ECO:0000256" key="5">
    <source>
        <dbReference type="ARBA" id="ARBA00022989"/>
    </source>
</evidence>
<feature type="transmembrane region" description="Helical" evidence="8">
    <location>
        <begin position="417"/>
        <end position="435"/>
    </location>
</feature>
<protein>
    <submittedName>
        <fullName evidence="9">Acetate permease ActP (Cation/acetate symporter)</fullName>
    </submittedName>
</protein>
<evidence type="ECO:0000313" key="10">
    <source>
        <dbReference type="Proteomes" id="UP000194141"/>
    </source>
</evidence>
<dbReference type="InterPro" id="IPR038377">
    <property type="entry name" value="Na/Glc_symporter_sf"/>
</dbReference>
<evidence type="ECO:0000256" key="2">
    <source>
        <dbReference type="ARBA" id="ARBA00006434"/>
    </source>
</evidence>
<feature type="transmembrane region" description="Helical" evidence="8">
    <location>
        <begin position="228"/>
        <end position="249"/>
    </location>
</feature>
<evidence type="ECO:0000256" key="7">
    <source>
        <dbReference type="RuleBase" id="RU362091"/>
    </source>
</evidence>
<feature type="transmembrane region" description="Helical" evidence="8">
    <location>
        <begin position="270"/>
        <end position="296"/>
    </location>
</feature>
<dbReference type="RefSeq" id="WP_086033315.1">
    <property type="nucleotide sequence ID" value="NZ_MDSU01000011.1"/>
</dbReference>
<comment type="subcellular location">
    <subcellularLocation>
        <location evidence="1">Membrane</location>
        <topology evidence="1">Multi-pass membrane protein</topology>
    </subcellularLocation>
</comment>